<dbReference type="PANTHER" id="PTHR10642">
    <property type="entry name" value="RIBONUCLEASE H1"/>
    <property type="match status" value="1"/>
</dbReference>
<name>A0A8J6NJF5_9CHLR</name>
<proteinExistence type="inferred from homology"/>
<comment type="caution">
    <text evidence="12">The sequence shown here is derived from an EMBL/GenBank/DDBJ whole genome shotgun (WGS) entry which is preliminary data.</text>
</comment>
<evidence type="ECO:0000313" key="13">
    <source>
        <dbReference type="Proteomes" id="UP000614469"/>
    </source>
</evidence>
<dbReference type="InterPro" id="IPR012337">
    <property type="entry name" value="RNaseH-like_sf"/>
</dbReference>
<feature type="binding site" evidence="10">
    <location>
        <position position="45"/>
    </location>
    <ligand>
        <name>Mg(2+)</name>
        <dbReference type="ChEBI" id="CHEBI:18420"/>
        <label>1</label>
    </ligand>
</feature>
<sequence>MIRIYTDGSCEPNPGPGGWAAVIYLGLDEKVITGSEMETTNNRMELKAALEALLTVEPSSTIELFTDSEYLKRGITEWMPTWKARNWKRKKGKLANVDLWKALDAALGKHTVEWMWVKGHAGHPGNERADRLARRAMKR</sequence>
<dbReference type="GO" id="GO:0000287">
    <property type="term" value="F:magnesium ion binding"/>
    <property type="evidence" value="ECO:0007669"/>
    <property type="project" value="UniProtKB-UniRule"/>
</dbReference>
<evidence type="ECO:0000256" key="8">
    <source>
        <dbReference type="ARBA" id="ARBA00022801"/>
    </source>
</evidence>
<evidence type="ECO:0000256" key="10">
    <source>
        <dbReference type="HAMAP-Rule" id="MF_00042"/>
    </source>
</evidence>
<dbReference type="PROSITE" id="PS50879">
    <property type="entry name" value="RNASE_H_1"/>
    <property type="match status" value="1"/>
</dbReference>
<comment type="cofactor">
    <cofactor evidence="10">
        <name>Mg(2+)</name>
        <dbReference type="ChEBI" id="CHEBI:18420"/>
    </cofactor>
    <text evidence="10">Binds 1 Mg(2+) ion per subunit. May bind a second metal ion at a regulatory site, or after substrate binding.</text>
</comment>
<evidence type="ECO:0000256" key="5">
    <source>
        <dbReference type="ARBA" id="ARBA00022722"/>
    </source>
</evidence>
<evidence type="ECO:0000256" key="4">
    <source>
        <dbReference type="ARBA" id="ARBA00012180"/>
    </source>
</evidence>
<dbReference type="InterPro" id="IPR036397">
    <property type="entry name" value="RNaseH_sf"/>
</dbReference>
<dbReference type="NCBIfam" id="NF001236">
    <property type="entry name" value="PRK00203.1"/>
    <property type="match status" value="1"/>
</dbReference>
<evidence type="ECO:0000256" key="7">
    <source>
        <dbReference type="ARBA" id="ARBA00022759"/>
    </source>
</evidence>
<feature type="binding site" evidence="10">
    <location>
        <position position="130"/>
    </location>
    <ligand>
        <name>Mg(2+)</name>
        <dbReference type="ChEBI" id="CHEBI:18420"/>
        <label>2</label>
    </ligand>
</feature>
<organism evidence="12 13">
    <name type="scientific">Candidatus Desulfolinea nitratireducens</name>
    <dbReference type="NCBI Taxonomy" id="2841698"/>
    <lineage>
        <taxon>Bacteria</taxon>
        <taxon>Bacillati</taxon>
        <taxon>Chloroflexota</taxon>
        <taxon>Anaerolineae</taxon>
        <taxon>Anaerolineales</taxon>
        <taxon>Anaerolineales incertae sedis</taxon>
        <taxon>Candidatus Desulfolinea</taxon>
    </lineage>
</organism>
<dbReference type="EC" id="3.1.26.4" evidence="4 10"/>
<dbReference type="PANTHER" id="PTHR10642:SF26">
    <property type="entry name" value="RIBONUCLEASE H1"/>
    <property type="match status" value="1"/>
</dbReference>
<keyword evidence="6 10" id="KW-0479">Metal-binding</keyword>
<keyword evidence="7 10" id="KW-0255">Endonuclease</keyword>
<evidence type="ECO:0000256" key="3">
    <source>
        <dbReference type="ARBA" id="ARBA00011245"/>
    </source>
</evidence>
<dbReference type="GO" id="GO:0043137">
    <property type="term" value="P:DNA replication, removal of RNA primer"/>
    <property type="evidence" value="ECO:0007669"/>
    <property type="project" value="TreeGrafter"/>
</dbReference>
<feature type="binding site" evidence="10">
    <location>
        <position position="7"/>
    </location>
    <ligand>
        <name>Mg(2+)</name>
        <dbReference type="ChEBI" id="CHEBI:18420"/>
        <label>2</label>
    </ligand>
</feature>
<feature type="domain" description="RNase H type-1" evidence="11">
    <location>
        <begin position="1"/>
        <end position="138"/>
    </location>
</feature>
<evidence type="ECO:0000256" key="2">
    <source>
        <dbReference type="ARBA" id="ARBA00005300"/>
    </source>
</evidence>
<keyword evidence="10" id="KW-0963">Cytoplasm</keyword>
<accession>A0A8J6NJF5</accession>
<keyword evidence="5 10" id="KW-0540">Nuclease</keyword>
<dbReference type="GO" id="GO:0005737">
    <property type="term" value="C:cytoplasm"/>
    <property type="evidence" value="ECO:0007669"/>
    <property type="project" value="UniProtKB-SubCell"/>
</dbReference>
<evidence type="ECO:0000259" key="11">
    <source>
        <dbReference type="PROSITE" id="PS50879"/>
    </source>
</evidence>
<dbReference type="InterPro" id="IPR050092">
    <property type="entry name" value="RNase_H"/>
</dbReference>
<dbReference type="GO" id="GO:0004523">
    <property type="term" value="F:RNA-DNA hybrid ribonuclease activity"/>
    <property type="evidence" value="ECO:0007669"/>
    <property type="project" value="UniProtKB-UniRule"/>
</dbReference>
<feature type="binding site" evidence="10">
    <location>
        <position position="7"/>
    </location>
    <ligand>
        <name>Mg(2+)</name>
        <dbReference type="ChEBI" id="CHEBI:18420"/>
        <label>1</label>
    </ligand>
</feature>
<keyword evidence="8 10" id="KW-0378">Hydrolase</keyword>
<dbReference type="InterPro" id="IPR022892">
    <property type="entry name" value="RNaseHI"/>
</dbReference>
<dbReference type="GO" id="GO:0003676">
    <property type="term" value="F:nucleic acid binding"/>
    <property type="evidence" value="ECO:0007669"/>
    <property type="project" value="InterPro"/>
</dbReference>
<dbReference type="AlphaFoldDB" id="A0A8J6NJF5"/>
<dbReference type="EMBL" id="JACNJN010000082">
    <property type="protein sequence ID" value="MBC8334864.1"/>
    <property type="molecule type" value="Genomic_DNA"/>
</dbReference>
<gene>
    <name evidence="10 12" type="primary">rnhA</name>
    <name evidence="12" type="ORF">H8E29_06345</name>
</gene>
<dbReference type="Gene3D" id="3.30.420.10">
    <property type="entry name" value="Ribonuclease H-like superfamily/Ribonuclease H"/>
    <property type="match status" value="1"/>
</dbReference>
<dbReference type="CDD" id="cd09278">
    <property type="entry name" value="RNase_HI_prokaryote_like"/>
    <property type="match status" value="1"/>
</dbReference>
<dbReference type="HAMAP" id="MF_00042">
    <property type="entry name" value="RNase_H"/>
    <property type="match status" value="1"/>
</dbReference>
<evidence type="ECO:0000256" key="9">
    <source>
        <dbReference type="ARBA" id="ARBA00022842"/>
    </source>
</evidence>
<dbReference type="Proteomes" id="UP000614469">
    <property type="component" value="Unassembled WGS sequence"/>
</dbReference>
<evidence type="ECO:0000256" key="1">
    <source>
        <dbReference type="ARBA" id="ARBA00000077"/>
    </source>
</evidence>
<comment type="subcellular location">
    <subcellularLocation>
        <location evidence="10">Cytoplasm</location>
    </subcellularLocation>
</comment>
<protein>
    <recommendedName>
        <fullName evidence="4 10">Ribonuclease H</fullName>
        <shortName evidence="10">RNase H</shortName>
        <ecNumber evidence="4 10">3.1.26.4</ecNumber>
    </recommendedName>
</protein>
<comment type="similarity">
    <text evidence="2 10">Belongs to the RNase H family.</text>
</comment>
<keyword evidence="9 10" id="KW-0460">Magnesium</keyword>
<reference evidence="12 13" key="1">
    <citation type="submission" date="2020-08" db="EMBL/GenBank/DDBJ databases">
        <title>Bridging the membrane lipid divide: bacteria of the FCB group superphylum have the potential to synthesize archaeal ether lipids.</title>
        <authorList>
            <person name="Villanueva L."/>
            <person name="Von Meijenfeldt F.A.B."/>
            <person name="Westbye A.B."/>
            <person name="Yadav S."/>
            <person name="Hopmans E.C."/>
            <person name="Dutilh B.E."/>
            <person name="Sinninghe Damste J.S."/>
        </authorList>
    </citation>
    <scope>NUCLEOTIDE SEQUENCE [LARGE SCALE GENOMIC DNA]</scope>
    <source>
        <strain evidence="12">NIOZ-UU36</strain>
    </source>
</reference>
<evidence type="ECO:0000256" key="6">
    <source>
        <dbReference type="ARBA" id="ARBA00022723"/>
    </source>
</evidence>
<feature type="binding site" evidence="10">
    <location>
        <position position="67"/>
    </location>
    <ligand>
        <name>Mg(2+)</name>
        <dbReference type="ChEBI" id="CHEBI:18420"/>
        <label>1</label>
    </ligand>
</feature>
<dbReference type="InterPro" id="IPR002156">
    <property type="entry name" value="RNaseH_domain"/>
</dbReference>
<comment type="catalytic activity">
    <reaction evidence="1 10">
        <text>Endonucleolytic cleavage to 5'-phosphomonoester.</text>
        <dbReference type="EC" id="3.1.26.4"/>
    </reaction>
</comment>
<dbReference type="Pfam" id="PF00075">
    <property type="entry name" value="RNase_H"/>
    <property type="match status" value="1"/>
</dbReference>
<comment type="subunit">
    <text evidence="3 10">Monomer.</text>
</comment>
<comment type="function">
    <text evidence="10">Endonuclease that specifically degrades the RNA of RNA-DNA hybrids.</text>
</comment>
<dbReference type="SUPFAM" id="SSF53098">
    <property type="entry name" value="Ribonuclease H-like"/>
    <property type="match status" value="1"/>
</dbReference>
<evidence type="ECO:0000313" key="12">
    <source>
        <dbReference type="EMBL" id="MBC8334864.1"/>
    </source>
</evidence>